<dbReference type="eggNOG" id="KOG0303">
    <property type="taxonomic scope" value="Eukaryota"/>
</dbReference>
<keyword evidence="3" id="KW-1185">Reference proteome</keyword>
<feature type="region of interest" description="Disordered" evidence="1">
    <location>
        <begin position="1"/>
        <end position="25"/>
    </location>
</feature>
<evidence type="ECO:0000313" key="3">
    <source>
        <dbReference type="Proteomes" id="UP000031443"/>
    </source>
</evidence>
<feature type="compositionally biased region" description="Acidic residues" evidence="1">
    <location>
        <begin position="1"/>
        <end position="21"/>
    </location>
</feature>
<evidence type="ECO:0000256" key="1">
    <source>
        <dbReference type="SAM" id="MobiDB-lite"/>
    </source>
</evidence>
<protein>
    <submittedName>
        <fullName evidence="2">Uncharacterized protein</fullName>
    </submittedName>
</protein>
<accession>M7BPA4</accession>
<name>M7BPA4_CHEMY</name>
<proteinExistence type="predicted"/>
<evidence type="ECO:0000313" key="2">
    <source>
        <dbReference type="EMBL" id="EMP37545.1"/>
    </source>
</evidence>
<sequence>MEEEPVYEDMAAEGSLEDSDAESQQSHGKMASLLWDLIRLLTARLPGMMIQEQMRTSSEDEEDKDRCTVLNIIMTEAYKLKQLSMTTEAVTKVVKMIREGTKTPDPSALLVDLSKTVSADIGRLVCSTWQRSKRCSMGQLPRMHLFEYRCKCEHAIAQAADEATGVSHCQFQDEMNHSSTPLYTGIPLTTFGVHY</sequence>
<dbReference type="Proteomes" id="UP000031443">
    <property type="component" value="Unassembled WGS sequence"/>
</dbReference>
<organism evidence="2 3">
    <name type="scientific">Chelonia mydas</name>
    <name type="common">Green sea-turtle</name>
    <name type="synonym">Chelonia agassizi</name>
    <dbReference type="NCBI Taxonomy" id="8469"/>
    <lineage>
        <taxon>Eukaryota</taxon>
        <taxon>Metazoa</taxon>
        <taxon>Chordata</taxon>
        <taxon>Craniata</taxon>
        <taxon>Vertebrata</taxon>
        <taxon>Euteleostomi</taxon>
        <taxon>Archelosauria</taxon>
        <taxon>Testudinata</taxon>
        <taxon>Testudines</taxon>
        <taxon>Cryptodira</taxon>
        <taxon>Durocryptodira</taxon>
        <taxon>Americhelydia</taxon>
        <taxon>Chelonioidea</taxon>
        <taxon>Cheloniidae</taxon>
        <taxon>Chelonia</taxon>
    </lineage>
</organism>
<reference evidence="3" key="1">
    <citation type="journal article" date="2013" name="Nat. Genet.">
        <title>The draft genomes of soft-shell turtle and green sea turtle yield insights into the development and evolution of the turtle-specific body plan.</title>
        <authorList>
            <person name="Wang Z."/>
            <person name="Pascual-Anaya J."/>
            <person name="Zadissa A."/>
            <person name="Li W."/>
            <person name="Niimura Y."/>
            <person name="Huang Z."/>
            <person name="Li C."/>
            <person name="White S."/>
            <person name="Xiong Z."/>
            <person name="Fang D."/>
            <person name="Wang B."/>
            <person name="Ming Y."/>
            <person name="Chen Y."/>
            <person name="Zheng Y."/>
            <person name="Kuraku S."/>
            <person name="Pignatelli M."/>
            <person name="Herrero J."/>
            <person name="Beal K."/>
            <person name="Nozawa M."/>
            <person name="Li Q."/>
            <person name="Wang J."/>
            <person name="Zhang H."/>
            <person name="Yu L."/>
            <person name="Shigenobu S."/>
            <person name="Wang J."/>
            <person name="Liu J."/>
            <person name="Flicek P."/>
            <person name="Searle S."/>
            <person name="Wang J."/>
            <person name="Kuratani S."/>
            <person name="Yin Y."/>
            <person name="Aken B."/>
            <person name="Zhang G."/>
            <person name="Irie N."/>
        </authorList>
    </citation>
    <scope>NUCLEOTIDE SEQUENCE [LARGE SCALE GENOMIC DNA]</scope>
</reference>
<dbReference type="eggNOG" id="KOG0017">
    <property type="taxonomic scope" value="Eukaryota"/>
</dbReference>
<dbReference type="EMBL" id="KB521916">
    <property type="protein sequence ID" value="EMP37545.1"/>
    <property type="molecule type" value="Genomic_DNA"/>
</dbReference>
<dbReference type="AlphaFoldDB" id="M7BPA4"/>
<gene>
    <name evidence="2" type="ORF">UY3_05259</name>
</gene>